<dbReference type="EMBL" id="KI392596">
    <property type="protein sequence ID" value="ERN12877.1"/>
    <property type="molecule type" value="Genomic_DNA"/>
</dbReference>
<feature type="region of interest" description="Disordered" evidence="1">
    <location>
        <begin position="129"/>
        <end position="148"/>
    </location>
</feature>
<gene>
    <name evidence="2" type="ORF">AMTR_s00050p00117640</name>
</gene>
<reference evidence="3" key="1">
    <citation type="journal article" date="2013" name="Science">
        <title>The Amborella genome and the evolution of flowering plants.</title>
        <authorList>
            <consortium name="Amborella Genome Project"/>
        </authorList>
    </citation>
    <scope>NUCLEOTIDE SEQUENCE [LARGE SCALE GENOMIC DNA]</scope>
</reference>
<evidence type="ECO:0000313" key="3">
    <source>
        <dbReference type="Proteomes" id="UP000017836"/>
    </source>
</evidence>
<organism evidence="2 3">
    <name type="scientific">Amborella trichopoda</name>
    <dbReference type="NCBI Taxonomy" id="13333"/>
    <lineage>
        <taxon>Eukaryota</taxon>
        <taxon>Viridiplantae</taxon>
        <taxon>Streptophyta</taxon>
        <taxon>Embryophyta</taxon>
        <taxon>Tracheophyta</taxon>
        <taxon>Spermatophyta</taxon>
        <taxon>Magnoliopsida</taxon>
        <taxon>Amborellales</taxon>
        <taxon>Amborellaceae</taxon>
        <taxon>Amborella</taxon>
    </lineage>
</organism>
<name>W1PS76_AMBTC</name>
<protein>
    <submittedName>
        <fullName evidence="2">Uncharacterized protein</fullName>
    </submittedName>
</protein>
<accession>W1PS76</accession>
<proteinExistence type="predicted"/>
<dbReference type="Gramene" id="ERN12877">
    <property type="protein sequence ID" value="ERN12877"/>
    <property type="gene ID" value="AMTR_s00050p00117640"/>
</dbReference>
<feature type="compositionally biased region" description="Low complexity" evidence="1">
    <location>
        <begin position="137"/>
        <end position="148"/>
    </location>
</feature>
<evidence type="ECO:0000313" key="2">
    <source>
        <dbReference type="EMBL" id="ERN12877.1"/>
    </source>
</evidence>
<sequence length="194" mass="21344">MCELLTPSCTTPQLIHTCPFQHVRPFGCHVQLYDRWCHPLAPYGISQENFPESCRNLLSQWHLAEIPGTSPAICPSVRTLSLGTHLPKPPLPAAPCRNRRNTPCRSPITLTTGTLLVRITLVHHLSKPLLESPMNPQQPGTPSTGTVTPSAKFSATVFFLAESALLPHTQSLTQGKSKNKGLYLFFTPNEDDEG</sequence>
<keyword evidence="3" id="KW-1185">Reference proteome</keyword>
<dbReference type="HOGENOM" id="CLU_1404182_0_0_1"/>
<evidence type="ECO:0000256" key="1">
    <source>
        <dbReference type="SAM" id="MobiDB-lite"/>
    </source>
</evidence>
<dbReference type="AlphaFoldDB" id="W1PS76"/>
<dbReference type="Proteomes" id="UP000017836">
    <property type="component" value="Unassembled WGS sequence"/>
</dbReference>